<evidence type="ECO:0000313" key="4">
    <source>
        <dbReference type="EMBL" id="GGH79690.1"/>
    </source>
</evidence>
<evidence type="ECO:0000256" key="3">
    <source>
        <dbReference type="SAM" id="Phobius"/>
    </source>
</evidence>
<dbReference type="GO" id="GO:0009986">
    <property type="term" value="C:cell surface"/>
    <property type="evidence" value="ECO:0007669"/>
    <property type="project" value="UniProtKB-SubCell"/>
</dbReference>
<feature type="transmembrane region" description="Helical" evidence="3">
    <location>
        <begin position="12"/>
        <end position="34"/>
    </location>
</feature>
<sequence>MWGGNTLKNSQTGFTLLSVMIALAVLCFLVILLASIATVTFRQSANDEVGRKDIWLFFHQTEMELVGATHIECISNRLNFRKDNQEITLQMRGQYLQRKVNATGNEVVIKALNRFSCQKEPALVSIEVVDLKGKMYRWTVLNMIE</sequence>
<dbReference type="InterPro" id="IPR012902">
    <property type="entry name" value="N_methyl_site"/>
</dbReference>
<accession>A0A8J2ZV21</accession>
<dbReference type="RefSeq" id="WP_188496813.1">
    <property type="nucleotide sequence ID" value="NZ_BMFV01000008.1"/>
</dbReference>
<dbReference type="Pfam" id="PF15980">
    <property type="entry name" value="ComGF"/>
    <property type="match status" value="1"/>
</dbReference>
<evidence type="ECO:0000256" key="2">
    <source>
        <dbReference type="ARBA" id="ARBA00023287"/>
    </source>
</evidence>
<dbReference type="EMBL" id="BMFV01000008">
    <property type="protein sequence ID" value="GGH79690.1"/>
    <property type="molecule type" value="Genomic_DNA"/>
</dbReference>
<reference evidence="4" key="1">
    <citation type="journal article" date="2014" name="Int. J. Syst. Evol. Microbiol.">
        <title>Complete genome sequence of Corynebacterium casei LMG S-19264T (=DSM 44701T), isolated from a smear-ripened cheese.</title>
        <authorList>
            <consortium name="US DOE Joint Genome Institute (JGI-PGF)"/>
            <person name="Walter F."/>
            <person name="Albersmeier A."/>
            <person name="Kalinowski J."/>
            <person name="Ruckert C."/>
        </authorList>
    </citation>
    <scope>NUCLEOTIDE SEQUENCE</scope>
    <source>
        <strain evidence="4">CGMCC 1.12777</strain>
    </source>
</reference>
<dbReference type="AlphaFoldDB" id="A0A8J2ZV21"/>
<gene>
    <name evidence="4" type="ORF">GCM10007096_14990</name>
</gene>
<organism evidence="4 5">
    <name type="scientific">Pullulanibacillus pueri</name>
    <dbReference type="NCBI Taxonomy" id="1437324"/>
    <lineage>
        <taxon>Bacteria</taxon>
        <taxon>Bacillati</taxon>
        <taxon>Bacillota</taxon>
        <taxon>Bacilli</taxon>
        <taxon>Bacillales</taxon>
        <taxon>Sporolactobacillaceae</taxon>
        <taxon>Pullulanibacillus</taxon>
    </lineage>
</organism>
<reference evidence="4" key="2">
    <citation type="submission" date="2020-09" db="EMBL/GenBank/DDBJ databases">
        <authorList>
            <person name="Sun Q."/>
            <person name="Zhou Y."/>
        </authorList>
    </citation>
    <scope>NUCLEOTIDE SEQUENCE</scope>
    <source>
        <strain evidence="4">CGMCC 1.12777</strain>
    </source>
</reference>
<dbReference type="Pfam" id="PF07963">
    <property type="entry name" value="N_methyl"/>
    <property type="match status" value="1"/>
</dbReference>
<keyword evidence="2" id="KW-0178">Competence</keyword>
<name>A0A8J2ZV21_9BACL</name>
<evidence type="ECO:0000313" key="5">
    <source>
        <dbReference type="Proteomes" id="UP000656813"/>
    </source>
</evidence>
<keyword evidence="3" id="KW-1133">Transmembrane helix</keyword>
<protein>
    <recommendedName>
        <fullName evidence="6">Competence protein ComGF</fullName>
    </recommendedName>
</protein>
<proteinExistence type="predicted"/>
<evidence type="ECO:0000256" key="1">
    <source>
        <dbReference type="ARBA" id="ARBA00004241"/>
    </source>
</evidence>
<evidence type="ECO:0008006" key="6">
    <source>
        <dbReference type="Google" id="ProtNLM"/>
    </source>
</evidence>
<dbReference type="GO" id="GO:0030420">
    <property type="term" value="P:establishment of competence for transformation"/>
    <property type="evidence" value="ECO:0007669"/>
    <property type="project" value="UniProtKB-KW"/>
</dbReference>
<comment type="caution">
    <text evidence="4">The sequence shown here is derived from an EMBL/GenBank/DDBJ whole genome shotgun (WGS) entry which is preliminary data.</text>
</comment>
<keyword evidence="3" id="KW-0812">Transmembrane</keyword>
<keyword evidence="3" id="KW-0472">Membrane</keyword>
<comment type="subcellular location">
    <subcellularLocation>
        <location evidence="1">Cell surface</location>
    </subcellularLocation>
</comment>
<keyword evidence="5" id="KW-1185">Reference proteome</keyword>
<dbReference type="Proteomes" id="UP000656813">
    <property type="component" value="Unassembled WGS sequence"/>
</dbReference>
<dbReference type="InterPro" id="IPR016977">
    <property type="entry name" value="ComGF"/>
</dbReference>